<name>A0A0F9KVZ2_9ZZZZ</name>
<proteinExistence type="predicted"/>
<reference evidence="1" key="1">
    <citation type="journal article" date="2015" name="Nature">
        <title>Complex archaea that bridge the gap between prokaryotes and eukaryotes.</title>
        <authorList>
            <person name="Spang A."/>
            <person name="Saw J.H."/>
            <person name="Jorgensen S.L."/>
            <person name="Zaremba-Niedzwiedzka K."/>
            <person name="Martijn J."/>
            <person name="Lind A.E."/>
            <person name="van Eijk R."/>
            <person name="Schleper C."/>
            <person name="Guy L."/>
            <person name="Ettema T.J."/>
        </authorList>
    </citation>
    <scope>NUCLEOTIDE SEQUENCE</scope>
</reference>
<dbReference type="EMBL" id="LAZR01007339">
    <property type="protein sequence ID" value="KKM85888.1"/>
    <property type="molecule type" value="Genomic_DNA"/>
</dbReference>
<protein>
    <submittedName>
        <fullName evidence="1">Uncharacterized protein</fullName>
    </submittedName>
</protein>
<accession>A0A0F9KVZ2</accession>
<sequence length="69" mass="7393">MANTALKLAMMEALAGHTISTIPKKSPADFLGQVKHARPTGNLNKICLDCGHKNKKCTCNPSPDMGWKG</sequence>
<comment type="caution">
    <text evidence="1">The sequence shown here is derived from an EMBL/GenBank/DDBJ whole genome shotgun (WGS) entry which is preliminary data.</text>
</comment>
<organism evidence="1">
    <name type="scientific">marine sediment metagenome</name>
    <dbReference type="NCBI Taxonomy" id="412755"/>
    <lineage>
        <taxon>unclassified sequences</taxon>
        <taxon>metagenomes</taxon>
        <taxon>ecological metagenomes</taxon>
    </lineage>
</organism>
<evidence type="ECO:0000313" key="1">
    <source>
        <dbReference type="EMBL" id="KKM85888.1"/>
    </source>
</evidence>
<gene>
    <name evidence="1" type="ORF">LCGC14_1284550</name>
</gene>
<dbReference type="AlphaFoldDB" id="A0A0F9KVZ2"/>